<keyword evidence="5" id="KW-0699">rRNA-binding</keyword>
<dbReference type="EMBL" id="GBRH01220080">
    <property type="protein sequence ID" value="JAD77815.1"/>
    <property type="molecule type" value="Transcribed_RNA"/>
</dbReference>
<reference evidence="15" key="2">
    <citation type="journal article" date="2015" name="Data Brief">
        <title>Shoot transcriptome of the giant reed, Arundo donax.</title>
        <authorList>
            <person name="Barrero R.A."/>
            <person name="Guerrero F.D."/>
            <person name="Moolhuijzen P."/>
            <person name="Goolsby J.A."/>
            <person name="Tidwell J."/>
            <person name="Bellgard S.E."/>
            <person name="Bellgard M.I."/>
        </authorList>
    </citation>
    <scope>NUCLEOTIDE SEQUENCE</scope>
    <source>
        <tissue evidence="15">Shoot tissue taken approximately 20 cm above the soil surface</tissue>
    </source>
</reference>
<keyword evidence="9" id="KW-0687">Ribonucleoprotein</keyword>
<dbReference type="InterPro" id="IPR036935">
    <property type="entry name" value="Ribosomal_bL9_N_sf"/>
</dbReference>
<dbReference type="InterPro" id="IPR020594">
    <property type="entry name" value="Ribosomal_bL9_bac/chp"/>
</dbReference>
<evidence type="ECO:0000256" key="3">
    <source>
        <dbReference type="ARBA" id="ARBA00022528"/>
    </source>
</evidence>
<dbReference type="GO" id="GO:0005840">
    <property type="term" value="C:ribosome"/>
    <property type="evidence" value="ECO:0007669"/>
    <property type="project" value="UniProtKB-KW"/>
</dbReference>
<dbReference type="InterPro" id="IPR020069">
    <property type="entry name" value="Ribosomal_bL9_C"/>
</dbReference>
<protein>
    <recommendedName>
        <fullName evidence="11">Large ribosomal subunit protein bL9c</fullName>
    </recommendedName>
    <alternativeName>
        <fullName evidence="12">50S ribosomal protein L9, chloroplastic</fullName>
    </alternativeName>
    <alternativeName>
        <fullName evidence="10">CL9</fullName>
    </alternativeName>
</protein>
<dbReference type="Pfam" id="PF03948">
    <property type="entry name" value="Ribosomal_L9_C"/>
    <property type="match status" value="1"/>
</dbReference>
<evidence type="ECO:0000256" key="10">
    <source>
        <dbReference type="ARBA" id="ARBA00031047"/>
    </source>
</evidence>
<dbReference type="SUPFAM" id="SSF55653">
    <property type="entry name" value="Ribosomal protein L9 C-domain"/>
    <property type="match status" value="1"/>
</dbReference>
<comment type="similarity">
    <text evidence="2">Belongs to the bacterial ribosomal protein bL9 family.</text>
</comment>
<evidence type="ECO:0000256" key="8">
    <source>
        <dbReference type="ARBA" id="ARBA00022980"/>
    </source>
</evidence>
<dbReference type="NCBIfam" id="TIGR00158">
    <property type="entry name" value="L9"/>
    <property type="match status" value="1"/>
</dbReference>
<evidence type="ECO:0000259" key="14">
    <source>
        <dbReference type="PROSITE" id="PS00651"/>
    </source>
</evidence>
<dbReference type="FunFam" id="3.40.5.10:FF:000006">
    <property type="entry name" value="50S ribosomal protein L9, chloroplastic"/>
    <property type="match status" value="1"/>
</dbReference>
<evidence type="ECO:0000256" key="6">
    <source>
        <dbReference type="ARBA" id="ARBA00022884"/>
    </source>
</evidence>
<organism evidence="15">
    <name type="scientific">Arundo donax</name>
    <name type="common">Giant reed</name>
    <name type="synonym">Donax arundinaceus</name>
    <dbReference type="NCBI Taxonomy" id="35708"/>
    <lineage>
        <taxon>Eukaryota</taxon>
        <taxon>Viridiplantae</taxon>
        <taxon>Streptophyta</taxon>
        <taxon>Embryophyta</taxon>
        <taxon>Tracheophyta</taxon>
        <taxon>Spermatophyta</taxon>
        <taxon>Magnoliopsida</taxon>
        <taxon>Liliopsida</taxon>
        <taxon>Poales</taxon>
        <taxon>Poaceae</taxon>
        <taxon>PACMAD clade</taxon>
        <taxon>Arundinoideae</taxon>
        <taxon>Arundineae</taxon>
        <taxon>Arundo</taxon>
    </lineage>
</organism>
<sequence>MASPSCASTLAWSSAFSSSHPQAERRLTASRRAPSLVIVAQGKVKKYRQVILTEDIEEVGKKGDSLKVRAGFYRNFLLPKGKAQLLTPEVLKEMQLEQERIEAEKKRVKEEAQQLARVFETIGAFKVPRKGGKGKQIFGSVTAQDLVDIIKSQLNRDVDKRLVTVPEIREVGEYVAEIKLHPDVTARVRLNVYAK</sequence>
<dbReference type="PROSITE" id="PS00651">
    <property type="entry name" value="RIBOSOMAL_L9"/>
    <property type="match status" value="1"/>
</dbReference>
<dbReference type="Pfam" id="PF01281">
    <property type="entry name" value="Ribosomal_L9_N"/>
    <property type="match status" value="1"/>
</dbReference>
<evidence type="ECO:0000256" key="2">
    <source>
        <dbReference type="ARBA" id="ARBA00010605"/>
    </source>
</evidence>
<evidence type="ECO:0000256" key="9">
    <source>
        <dbReference type="ARBA" id="ARBA00023274"/>
    </source>
</evidence>
<evidence type="ECO:0000256" key="1">
    <source>
        <dbReference type="ARBA" id="ARBA00004229"/>
    </source>
</evidence>
<dbReference type="GO" id="GO:0019843">
    <property type="term" value="F:rRNA binding"/>
    <property type="evidence" value="ECO:0007669"/>
    <property type="project" value="UniProtKB-KW"/>
</dbReference>
<keyword evidence="3" id="KW-0150">Chloroplast</keyword>
<evidence type="ECO:0000256" key="7">
    <source>
        <dbReference type="ARBA" id="ARBA00022946"/>
    </source>
</evidence>
<feature type="coiled-coil region" evidence="13">
    <location>
        <begin position="91"/>
        <end position="118"/>
    </location>
</feature>
<comment type="subcellular location">
    <subcellularLocation>
        <location evidence="1">Plastid</location>
        <location evidence="1">Chloroplast</location>
    </subcellularLocation>
</comment>
<keyword evidence="8 15" id="KW-0689">Ribosomal protein</keyword>
<dbReference type="PANTHER" id="PTHR21368">
    <property type="entry name" value="50S RIBOSOMAL PROTEIN L9"/>
    <property type="match status" value="1"/>
</dbReference>
<dbReference type="Gene3D" id="3.40.5.10">
    <property type="entry name" value="Ribosomal protein L9, N-terminal domain"/>
    <property type="match status" value="1"/>
</dbReference>
<dbReference type="GO" id="GO:0003735">
    <property type="term" value="F:structural constituent of ribosome"/>
    <property type="evidence" value="ECO:0007669"/>
    <property type="project" value="InterPro"/>
</dbReference>
<dbReference type="FunFam" id="3.10.430.100:FF:000005">
    <property type="entry name" value="50S ribosomal protein L9"/>
    <property type="match status" value="1"/>
</dbReference>
<dbReference type="InterPro" id="IPR020070">
    <property type="entry name" value="Ribosomal_bL9_N"/>
</dbReference>
<evidence type="ECO:0000313" key="15">
    <source>
        <dbReference type="EMBL" id="JAD77815.1"/>
    </source>
</evidence>
<dbReference type="SUPFAM" id="SSF55658">
    <property type="entry name" value="L9 N-domain-like"/>
    <property type="match status" value="1"/>
</dbReference>
<dbReference type="AlphaFoldDB" id="A0A0A9CWP8"/>
<dbReference type="Gene3D" id="3.10.430.100">
    <property type="entry name" value="Ribosomal protein L9, C-terminal domain"/>
    <property type="match status" value="1"/>
</dbReference>
<proteinExistence type="inferred from homology"/>
<keyword evidence="4" id="KW-0934">Plastid</keyword>
<feature type="domain" description="Ribosomal protein L9" evidence="14">
    <location>
        <begin position="60"/>
        <end position="87"/>
    </location>
</feature>
<keyword evidence="6" id="KW-0694">RNA-binding</keyword>
<dbReference type="GO" id="GO:1990904">
    <property type="term" value="C:ribonucleoprotein complex"/>
    <property type="evidence" value="ECO:0007669"/>
    <property type="project" value="UniProtKB-KW"/>
</dbReference>
<dbReference type="InterPro" id="IPR036791">
    <property type="entry name" value="Ribosomal_bL9_C_sf"/>
</dbReference>
<name>A0A0A9CWP8_ARUDO</name>
<evidence type="ECO:0000256" key="11">
    <source>
        <dbReference type="ARBA" id="ARBA00035193"/>
    </source>
</evidence>
<keyword evidence="13" id="KW-0175">Coiled coil</keyword>
<keyword evidence="7" id="KW-0809">Transit peptide</keyword>
<dbReference type="HAMAP" id="MF_00503">
    <property type="entry name" value="Ribosomal_bL9"/>
    <property type="match status" value="1"/>
</dbReference>
<evidence type="ECO:0000256" key="4">
    <source>
        <dbReference type="ARBA" id="ARBA00022640"/>
    </source>
</evidence>
<dbReference type="InterPro" id="IPR009027">
    <property type="entry name" value="Ribosomal_bL9/RNase_H1_N"/>
</dbReference>
<evidence type="ECO:0000256" key="13">
    <source>
        <dbReference type="SAM" id="Coils"/>
    </source>
</evidence>
<dbReference type="InterPro" id="IPR000244">
    <property type="entry name" value="Ribosomal_bL9"/>
</dbReference>
<accession>A0A0A9CWP8</accession>
<evidence type="ECO:0000256" key="12">
    <source>
        <dbReference type="ARBA" id="ARBA00035427"/>
    </source>
</evidence>
<dbReference type="GO" id="GO:0006412">
    <property type="term" value="P:translation"/>
    <property type="evidence" value="ECO:0007669"/>
    <property type="project" value="InterPro"/>
</dbReference>
<dbReference type="GO" id="GO:0009507">
    <property type="term" value="C:chloroplast"/>
    <property type="evidence" value="ECO:0007669"/>
    <property type="project" value="UniProtKB-SubCell"/>
</dbReference>
<evidence type="ECO:0000256" key="5">
    <source>
        <dbReference type="ARBA" id="ARBA00022730"/>
    </source>
</evidence>
<reference evidence="15" key="1">
    <citation type="submission" date="2014-09" db="EMBL/GenBank/DDBJ databases">
        <authorList>
            <person name="Magalhaes I.L.F."/>
            <person name="Oliveira U."/>
            <person name="Santos F.R."/>
            <person name="Vidigal T.H.D.A."/>
            <person name="Brescovit A.D."/>
            <person name="Santos A.J."/>
        </authorList>
    </citation>
    <scope>NUCLEOTIDE SEQUENCE</scope>
    <source>
        <tissue evidence="15">Shoot tissue taken approximately 20 cm above the soil surface</tissue>
    </source>
</reference>